<dbReference type="OrthoDB" id="1103593at2"/>
<name>R9IAQ0_9BACT</name>
<dbReference type="HOGENOM" id="CLU_170313_0_0_10"/>
<organism evidence="1 2">
    <name type="scientific">Phocaeicola sartorii</name>
    <dbReference type="NCBI Taxonomy" id="671267"/>
    <lineage>
        <taxon>Bacteria</taxon>
        <taxon>Pseudomonadati</taxon>
        <taxon>Bacteroidota</taxon>
        <taxon>Bacteroidia</taxon>
        <taxon>Bacteroidales</taxon>
        <taxon>Bacteroidaceae</taxon>
        <taxon>Phocaeicola</taxon>
    </lineage>
</organism>
<evidence type="ECO:0000313" key="1">
    <source>
        <dbReference type="EMBL" id="EOS14214.1"/>
    </source>
</evidence>
<protein>
    <submittedName>
        <fullName evidence="1">Uncharacterized protein</fullName>
    </submittedName>
</protein>
<accession>R9IAQ0</accession>
<gene>
    <name evidence="1" type="ORF">C802_01193</name>
</gene>
<evidence type="ECO:0000313" key="2">
    <source>
        <dbReference type="Proteomes" id="UP000014200"/>
    </source>
</evidence>
<keyword evidence="2" id="KW-1185">Reference proteome</keyword>
<comment type="caution">
    <text evidence="1">The sequence shown here is derived from an EMBL/GenBank/DDBJ whole genome shotgun (WGS) entry which is preliminary data.</text>
</comment>
<reference evidence="1 2" key="1">
    <citation type="submission" date="2013-04" db="EMBL/GenBank/DDBJ databases">
        <title>The Genome Sequence of Bacteroides massiliensis dnLKV3.</title>
        <authorList>
            <consortium name="The Broad Institute Genomics Platform"/>
            <consortium name="The Broad Institute Genome Sequencing Center for Infectious Disease"/>
            <person name="Earl A."/>
            <person name="Xavier R."/>
            <person name="Kuhn K."/>
            <person name="Stappenbeck T."/>
            <person name="Walker B."/>
            <person name="Young S."/>
            <person name="Zeng Q."/>
            <person name="Gargeya S."/>
            <person name="Fitzgerald M."/>
            <person name="Haas B."/>
            <person name="Abouelleil A."/>
            <person name="Allen A.W."/>
            <person name="Alvarado L."/>
            <person name="Arachchi H.M."/>
            <person name="Berlin A.M."/>
            <person name="Chapman S.B."/>
            <person name="Gainer-Dewar J."/>
            <person name="Goldberg J."/>
            <person name="Griggs A."/>
            <person name="Gujja S."/>
            <person name="Hansen M."/>
            <person name="Howarth C."/>
            <person name="Imamovic A."/>
            <person name="Ireland A."/>
            <person name="Larimer J."/>
            <person name="McCowan C."/>
            <person name="Murphy C."/>
            <person name="Pearson M."/>
            <person name="Poon T.W."/>
            <person name="Priest M."/>
            <person name="Roberts A."/>
            <person name="Saif S."/>
            <person name="Shea T."/>
            <person name="Sisk P."/>
            <person name="Sykes S."/>
            <person name="Wortman J."/>
            <person name="Nusbaum C."/>
            <person name="Birren B."/>
        </authorList>
    </citation>
    <scope>NUCLEOTIDE SEQUENCE [LARGE SCALE GENOMIC DNA]</scope>
    <source>
        <strain evidence="2">dnLKV3</strain>
    </source>
</reference>
<dbReference type="RefSeq" id="WP_016275613.1">
    <property type="nucleotide sequence ID" value="NZ_CAJUNV010000002.1"/>
</dbReference>
<proteinExistence type="predicted"/>
<dbReference type="STRING" id="1235788.C802_01193"/>
<dbReference type="Proteomes" id="UP000014200">
    <property type="component" value="Unassembled WGS sequence"/>
</dbReference>
<dbReference type="GeneID" id="82155016"/>
<dbReference type="PATRIC" id="fig|1235788.3.peg.1220"/>
<dbReference type="AlphaFoldDB" id="R9IAQ0"/>
<dbReference type="EMBL" id="ASSP01000008">
    <property type="protein sequence ID" value="EOS14214.1"/>
    <property type="molecule type" value="Genomic_DNA"/>
</dbReference>
<sequence length="112" mass="13253">MKLLLLAILMSFQSSQTTCDDFYKKELDPLSVEGKVTKKEISDEFYIIYVVNKKEETIRLRFLKNMSGFEIYNFILTDSYISKRKGDRSVHILTENKLDKSFKGRIFDKLCY</sequence>